<proteinExistence type="predicted"/>
<reference evidence="2 3" key="1">
    <citation type="submission" date="2018-10" db="EMBL/GenBank/DDBJ databases">
        <authorList>
            <person name="Perry B.J."/>
            <person name="Sullivan J.T."/>
            <person name="Murphy R.J.T."/>
            <person name="Ramsay J.P."/>
            <person name="Ronson C.W."/>
        </authorList>
    </citation>
    <scope>NUCLEOTIDE SEQUENCE [LARGE SCALE GENOMIC DNA]</scope>
    <source>
        <strain evidence="2 3">R88b</strain>
    </source>
</reference>
<evidence type="ECO:0000256" key="1">
    <source>
        <dbReference type="SAM" id="SignalP"/>
    </source>
</evidence>
<accession>A0A6M7WEM4</accession>
<dbReference type="AlphaFoldDB" id="A0A6M7WEM4"/>
<dbReference type="Proteomes" id="UP000503017">
    <property type="component" value="Chromosome"/>
</dbReference>
<gene>
    <name evidence="2" type="ORF">EB235_01610</name>
</gene>
<dbReference type="RefSeq" id="WP_051429756.1">
    <property type="nucleotide sequence ID" value="NZ_CP033367.1"/>
</dbReference>
<name>A0A6M7WEM4_RHILI</name>
<evidence type="ECO:0000313" key="3">
    <source>
        <dbReference type="Proteomes" id="UP000503017"/>
    </source>
</evidence>
<sequence length="117" mass="12827">MTAFPEMTNRKREIAKGLVLLVLAGLCCGPALGAGPNGASLSVPDDVRAFIDRRDGCDHFRGEDSPDAERRAQIDAALRQLCTGTDAELARLKRVYAGNPDIQRLLDDYEIDIEIRN</sequence>
<keyword evidence="1" id="KW-0732">Signal</keyword>
<dbReference type="EMBL" id="CP033367">
    <property type="protein sequence ID" value="QKD00326.1"/>
    <property type="molecule type" value="Genomic_DNA"/>
</dbReference>
<protein>
    <submittedName>
        <fullName evidence="2">Uncharacterized protein</fullName>
    </submittedName>
</protein>
<organism evidence="2 3">
    <name type="scientific">Mesorhizobium loti R88b</name>
    <dbReference type="NCBI Taxonomy" id="935548"/>
    <lineage>
        <taxon>Bacteria</taxon>
        <taxon>Pseudomonadati</taxon>
        <taxon>Pseudomonadota</taxon>
        <taxon>Alphaproteobacteria</taxon>
        <taxon>Hyphomicrobiales</taxon>
        <taxon>Phyllobacteriaceae</taxon>
        <taxon>Mesorhizobium</taxon>
    </lineage>
</organism>
<feature type="chain" id="PRO_5026824072" evidence="1">
    <location>
        <begin position="34"/>
        <end position="117"/>
    </location>
</feature>
<feature type="signal peptide" evidence="1">
    <location>
        <begin position="1"/>
        <end position="33"/>
    </location>
</feature>
<evidence type="ECO:0000313" key="2">
    <source>
        <dbReference type="EMBL" id="QKD00326.1"/>
    </source>
</evidence>